<feature type="transmembrane region" description="Helical" evidence="1">
    <location>
        <begin position="9"/>
        <end position="34"/>
    </location>
</feature>
<feature type="transmembrane region" description="Helical" evidence="1">
    <location>
        <begin position="54"/>
        <end position="77"/>
    </location>
</feature>
<proteinExistence type="predicted"/>
<protein>
    <submittedName>
        <fullName evidence="2">Uncharacterized protein</fullName>
    </submittedName>
</protein>
<dbReference type="AlphaFoldDB" id="A0A2T4ZIV2"/>
<evidence type="ECO:0000313" key="2">
    <source>
        <dbReference type="EMBL" id="PTM61901.1"/>
    </source>
</evidence>
<keyword evidence="1" id="KW-1133">Transmembrane helix</keyword>
<evidence type="ECO:0000313" key="3">
    <source>
        <dbReference type="Proteomes" id="UP000241808"/>
    </source>
</evidence>
<keyword evidence="1" id="KW-0812">Transmembrane</keyword>
<dbReference type="Proteomes" id="UP000241808">
    <property type="component" value="Unassembled WGS sequence"/>
</dbReference>
<comment type="caution">
    <text evidence="2">The sequence shown here is derived from an EMBL/GenBank/DDBJ whole genome shotgun (WGS) entry which is preliminary data.</text>
</comment>
<gene>
    <name evidence="2" type="ORF">C8P69_101573</name>
</gene>
<accession>A0A2T4ZIV2</accession>
<name>A0A2T4ZIV2_9HYPH</name>
<dbReference type="EMBL" id="PZZL01000001">
    <property type="protein sequence ID" value="PTM61901.1"/>
    <property type="molecule type" value="Genomic_DNA"/>
</dbReference>
<organism evidence="2 3">
    <name type="scientific">Phreatobacter oligotrophus</name>
    <dbReference type="NCBI Taxonomy" id="1122261"/>
    <lineage>
        <taxon>Bacteria</taxon>
        <taxon>Pseudomonadati</taxon>
        <taxon>Pseudomonadota</taxon>
        <taxon>Alphaproteobacteria</taxon>
        <taxon>Hyphomicrobiales</taxon>
        <taxon>Phreatobacteraceae</taxon>
        <taxon>Phreatobacter</taxon>
    </lineage>
</organism>
<sequence length="101" mass="11249">MKTTRYARFCLIGAAISLVVAVGLAALVIAPGVYEHYPQMLRDVLPILPAPFHIMLGALAVATVTAATAFVLSSLAARSTRFRRFLDVWWDRRHFHRRSLA</sequence>
<keyword evidence="1" id="KW-0472">Membrane</keyword>
<reference evidence="2 3" key="1">
    <citation type="submission" date="2018-04" db="EMBL/GenBank/DDBJ databases">
        <title>Genomic Encyclopedia of Archaeal and Bacterial Type Strains, Phase II (KMG-II): from individual species to whole genera.</title>
        <authorList>
            <person name="Goeker M."/>
        </authorList>
    </citation>
    <scope>NUCLEOTIDE SEQUENCE [LARGE SCALE GENOMIC DNA]</scope>
    <source>
        <strain evidence="2 3">DSM 25521</strain>
    </source>
</reference>
<dbReference type="RefSeq" id="WP_108174336.1">
    <property type="nucleotide sequence ID" value="NZ_PZZL01000001.1"/>
</dbReference>
<keyword evidence="3" id="KW-1185">Reference proteome</keyword>
<evidence type="ECO:0000256" key="1">
    <source>
        <dbReference type="SAM" id="Phobius"/>
    </source>
</evidence>